<comment type="caution">
    <text evidence="2">The sequence shown here is derived from an EMBL/GenBank/DDBJ whole genome shotgun (WGS) entry which is preliminary data.</text>
</comment>
<protein>
    <submittedName>
        <fullName evidence="2">Uncharacterized protein</fullName>
    </submittedName>
</protein>
<sequence length="96" mass="10928">MSSVSCLLKVKGDLSITSYYGLRETPHSCKLMRNKEGTYRCACNKWSIWPLSARTSEWKKSAATRGKANRRKREPMNSVETRSSPRTSLLVSWVVS</sequence>
<evidence type="ECO:0000313" key="3">
    <source>
        <dbReference type="Proteomes" id="UP001168821"/>
    </source>
</evidence>
<evidence type="ECO:0000313" key="2">
    <source>
        <dbReference type="EMBL" id="KAJ3626959.1"/>
    </source>
</evidence>
<dbReference type="AlphaFoldDB" id="A0AA38HKV1"/>
<dbReference type="EMBL" id="JALNTZ010001196">
    <property type="protein sequence ID" value="KAJ3626959.1"/>
    <property type="molecule type" value="Genomic_DNA"/>
</dbReference>
<accession>A0AA38HKV1</accession>
<organism evidence="2 3">
    <name type="scientific">Zophobas morio</name>
    <dbReference type="NCBI Taxonomy" id="2755281"/>
    <lineage>
        <taxon>Eukaryota</taxon>
        <taxon>Metazoa</taxon>
        <taxon>Ecdysozoa</taxon>
        <taxon>Arthropoda</taxon>
        <taxon>Hexapoda</taxon>
        <taxon>Insecta</taxon>
        <taxon>Pterygota</taxon>
        <taxon>Neoptera</taxon>
        <taxon>Endopterygota</taxon>
        <taxon>Coleoptera</taxon>
        <taxon>Polyphaga</taxon>
        <taxon>Cucujiformia</taxon>
        <taxon>Tenebrionidae</taxon>
        <taxon>Zophobas</taxon>
    </lineage>
</organism>
<name>A0AA38HKV1_9CUCU</name>
<gene>
    <name evidence="2" type="ORF">Zmor_003998</name>
</gene>
<feature type="region of interest" description="Disordered" evidence="1">
    <location>
        <begin position="60"/>
        <end position="85"/>
    </location>
</feature>
<evidence type="ECO:0000256" key="1">
    <source>
        <dbReference type="SAM" id="MobiDB-lite"/>
    </source>
</evidence>
<reference evidence="2" key="1">
    <citation type="journal article" date="2023" name="G3 (Bethesda)">
        <title>Whole genome assemblies of Zophobas morio and Tenebrio molitor.</title>
        <authorList>
            <person name="Kaur S."/>
            <person name="Stinson S.A."/>
            <person name="diCenzo G.C."/>
        </authorList>
    </citation>
    <scope>NUCLEOTIDE SEQUENCE</scope>
    <source>
        <strain evidence="2">QUZm001</strain>
    </source>
</reference>
<dbReference type="Proteomes" id="UP001168821">
    <property type="component" value="Unassembled WGS sequence"/>
</dbReference>
<keyword evidence="3" id="KW-1185">Reference proteome</keyword>
<proteinExistence type="predicted"/>